<dbReference type="SUPFAM" id="SSF47986">
    <property type="entry name" value="DEATH domain"/>
    <property type="match status" value="1"/>
</dbReference>
<protein>
    <recommendedName>
        <fullName evidence="1">Pyrin domain-containing protein</fullName>
    </recommendedName>
</protein>
<dbReference type="InterPro" id="IPR011029">
    <property type="entry name" value="DEATH-like_dom_sf"/>
</dbReference>
<dbReference type="GeneTree" id="ENSGT01030000234768"/>
<dbReference type="SMART" id="SM01289">
    <property type="entry name" value="PYRIN"/>
    <property type="match status" value="1"/>
</dbReference>
<evidence type="ECO:0000259" key="1">
    <source>
        <dbReference type="PROSITE" id="PS50824"/>
    </source>
</evidence>
<accession>A0A3Q3AML9</accession>
<evidence type="ECO:0000313" key="3">
    <source>
        <dbReference type="Proteomes" id="UP000264800"/>
    </source>
</evidence>
<evidence type="ECO:0000313" key="2">
    <source>
        <dbReference type="Ensembl" id="ENSKMAP00000012689.1"/>
    </source>
</evidence>
<dbReference type="PROSITE" id="PS50824">
    <property type="entry name" value="DAPIN"/>
    <property type="match status" value="1"/>
</dbReference>
<reference evidence="2" key="1">
    <citation type="submission" date="2025-08" db="UniProtKB">
        <authorList>
            <consortium name="Ensembl"/>
        </authorList>
    </citation>
    <scope>IDENTIFICATION</scope>
</reference>
<dbReference type="AlphaFoldDB" id="A0A3Q3AML9"/>
<dbReference type="Pfam" id="PF02758">
    <property type="entry name" value="PYRIN"/>
    <property type="match status" value="1"/>
</dbReference>
<feature type="domain" description="Pyrin" evidence="1">
    <location>
        <begin position="1"/>
        <end position="91"/>
    </location>
</feature>
<organism evidence="2 3">
    <name type="scientific">Kryptolebias marmoratus</name>
    <name type="common">Mangrove killifish</name>
    <name type="synonym">Rivulus marmoratus</name>
    <dbReference type="NCBI Taxonomy" id="37003"/>
    <lineage>
        <taxon>Eukaryota</taxon>
        <taxon>Metazoa</taxon>
        <taxon>Chordata</taxon>
        <taxon>Craniata</taxon>
        <taxon>Vertebrata</taxon>
        <taxon>Euteleostomi</taxon>
        <taxon>Actinopterygii</taxon>
        <taxon>Neopterygii</taxon>
        <taxon>Teleostei</taxon>
        <taxon>Neoteleostei</taxon>
        <taxon>Acanthomorphata</taxon>
        <taxon>Ovalentaria</taxon>
        <taxon>Atherinomorphae</taxon>
        <taxon>Cyprinodontiformes</taxon>
        <taxon>Rivulidae</taxon>
        <taxon>Kryptolebias</taxon>
    </lineage>
</organism>
<dbReference type="InterPro" id="IPR004020">
    <property type="entry name" value="DAPIN"/>
</dbReference>
<keyword evidence="3" id="KW-1185">Reference proteome</keyword>
<proteinExistence type="predicted"/>
<dbReference type="Proteomes" id="UP000264800">
    <property type="component" value="Unplaced"/>
</dbReference>
<reference evidence="2" key="2">
    <citation type="submission" date="2025-09" db="UniProtKB">
        <authorList>
            <consortium name="Ensembl"/>
        </authorList>
    </citation>
    <scope>IDENTIFICATION</scope>
</reference>
<name>A0A3Q3AML9_KRYMA</name>
<dbReference type="Ensembl" id="ENSKMAT00000012874.1">
    <property type="protein sequence ID" value="ENSKMAP00000012689.1"/>
    <property type="gene ID" value="ENSKMAG00000009508.1"/>
</dbReference>
<dbReference type="Gene3D" id="1.10.533.10">
    <property type="entry name" value="Death Domain, Fas"/>
    <property type="match status" value="1"/>
</dbReference>
<dbReference type="CDD" id="cd08321">
    <property type="entry name" value="Pyrin_ASC-like"/>
    <property type="match status" value="1"/>
</dbReference>
<sequence length="197" mass="21918">MPPRSAKKLLSNALEDLSQANYKKFCSELLNPQDGRDRVRRNQVEGKDFLDLADVMVGVYTEKGALKVAVEILQDIGCKQDAEQLGKDPTSGAGSGSTGPGVFGADFHTGRFWFQIKLNTHTHTLSSPCFSCFLVGSTSLQAQIQTESELQLHVCVSEPLQLRSHWTQTPNCLSYRMSEKHRKEVMLAWTSPRSESE</sequence>